<sequence>MDCYRGRSSISHDLYTDGEQFFSQGTYPTEGLRLVLTDVFGRIAGRGSPAIHRLETAFGGGKTHILIALAHLGFRGNELASVADGILDPALLPAPGEVSVVGVAGDEIPVHKPRGTRLVPYTLWGEIAYQIGGESLYRSVEQEAASYAAPSMEMLSATARKTVSGGTGTFHIEHDVSAPEHVADNKNQPVLAMITLDAREIDPETFITTVGPNRPCIRQNHVFLPVPNTVHVKGEIWNEERVRRAVETLNRLQDLARWVIAMRRLKEKPEDYGVHPSKLNDADFLARQKERELALQTALAQTYDGVWYPSASGQIVYKDIKTSGGEGGFSILEELRRVLLSEGELISAERVQTREMLQALSALFFESSQTPTVASRRSRGAAADESGYHAPLVRSGSKLRIARPEERNEKRLRQPQTDWDLLQGLIQEHRRGGAPVAHRYLEQHGGGNPQRVINLLEVWAAEVPEEKLRKEAETIRYDLASRQGYRR</sequence>
<dbReference type="Proteomes" id="UP001144372">
    <property type="component" value="Unassembled WGS sequence"/>
</dbReference>
<name>A0A9W6FUS9_9BACT</name>
<evidence type="ECO:0000313" key="1">
    <source>
        <dbReference type="EMBL" id="GLI35253.1"/>
    </source>
</evidence>
<evidence type="ECO:0008006" key="3">
    <source>
        <dbReference type="Google" id="ProtNLM"/>
    </source>
</evidence>
<protein>
    <recommendedName>
        <fullName evidence="3">ATP-binding protein</fullName>
    </recommendedName>
</protein>
<dbReference type="AlphaFoldDB" id="A0A9W6FUS9"/>
<reference evidence="1" key="1">
    <citation type="submission" date="2022-12" db="EMBL/GenBank/DDBJ databases">
        <title>Reference genome sequencing for broad-spectrum identification of bacterial and archaeal isolates by mass spectrometry.</title>
        <authorList>
            <person name="Sekiguchi Y."/>
            <person name="Tourlousse D.M."/>
        </authorList>
    </citation>
    <scope>NUCLEOTIDE SEQUENCE</scope>
    <source>
        <strain evidence="1">ASRB1</strain>
    </source>
</reference>
<accession>A0A9W6FUS9</accession>
<proteinExistence type="predicted"/>
<organism evidence="1 2">
    <name type="scientific">Desulforhabdus amnigena</name>
    <dbReference type="NCBI Taxonomy" id="40218"/>
    <lineage>
        <taxon>Bacteria</taxon>
        <taxon>Pseudomonadati</taxon>
        <taxon>Thermodesulfobacteriota</taxon>
        <taxon>Syntrophobacteria</taxon>
        <taxon>Syntrophobacterales</taxon>
        <taxon>Syntrophobacteraceae</taxon>
        <taxon>Desulforhabdus</taxon>
    </lineage>
</organism>
<keyword evidence="2" id="KW-1185">Reference proteome</keyword>
<dbReference type="RefSeq" id="WP_281794891.1">
    <property type="nucleotide sequence ID" value="NZ_BSDR01000001.1"/>
</dbReference>
<evidence type="ECO:0000313" key="2">
    <source>
        <dbReference type="Proteomes" id="UP001144372"/>
    </source>
</evidence>
<dbReference type="EMBL" id="BSDR01000001">
    <property type="protein sequence ID" value="GLI35253.1"/>
    <property type="molecule type" value="Genomic_DNA"/>
</dbReference>
<comment type="caution">
    <text evidence="1">The sequence shown here is derived from an EMBL/GenBank/DDBJ whole genome shotgun (WGS) entry which is preliminary data.</text>
</comment>
<gene>
    <name evidence="1" type="ORF">DAMNIGENAA_26860</name>
</gene>